<feature type="domain" description="PAS" evidence="12">
    <location>
        <begin position="252"/>
        <end position="306"/>
    </location>
</feature>
<gene>
    <name evidence="14" type="ORF">SAMN05660420_00227</name>
</gene>
<dbReference type="Gene3D" id="1.10.287.130">
    <property type="match status" value="1"/>
</dbReference>
<dbReference type="Pfam" id="PF00512">
    <property type="entry name" value="HisKA"/>
    <property type="match status" value="1"/>
</dbReference>
<dbReference type="GO" id="GO:0000155">
    <property type="term" value="F:phosphorelay sensor kinase activity"/>
    <property type="evidence" value="ECO:0007669"/>
    <property type="project" value="InterPro"/>
</dbReference>
<keyword evidence="15" id="KW-1185">Reference proteome</keyword>
<dbReference type="CDD" id="cd00082">
    <property type="entry name" value="HisKA"/>
    <property type="match status" value="1"/>
</dbReference>
<dbReference type="CDD" id="cd00130">
    <property type="entry name" value="PAS"/>
    <property type="match status" value="1"/>
</dbReference>
<dbReference type="InterPro" id="IPR003661">
    <property type="entry name" value="HisK_dim/P_dom"/>
</dbReference>
<dbReference type="Gene3D" id="3.30.450.20">
    <property type="entry name" value="PAS domain"/>
    <property type="match status" value="1"/>
</dbReference>
<evidence type="ECO:0000256" key="6">
    <source>
        <dbReference type="ARBA" id="ARBA00022741"/>
    </source>
</evidence>
<evidence type="ECO:0000256" key="9">
    <source>
        <dbReference type="ARBA" id="ARBA00023012"/>
    </source>
</evidence>
<protein>
    <recommendedName>
        <fullName evidence="3">histidine kinase</fullName>
        <ecNumber evidence="3">2.7.13.3</ecNumber>
    </recommendedName>
</protein>
<dbReference type="InterPro" id="IPR035965">
    <property type="entry name" value="PAS-like_dom_sf"/>
</dbReference>
<evidence type="ECO:0000256" key="4">
    <source>
        <dbReference type="ARBA" id="ARBA00022553"/>
    </source>
</evidence>
<dbReference type="GO" id="GO:0016020">
    <property type="term" value="C:membrane"/>
    <property type="evidence" value="ECO:0007669"/>
    <property type="project" value="UniProtKB-SubCell"/>
</dbReference>
<keyword evidence="10" id="KW-0472">Membrane</keyword>
<dbReference type="Pfam" id="PF00672">
    <property type="entry name" value="HAMP"/>
    <property type="match status" value="1"/>
</dbReference>
<organism evidence="14 15">
    <name type="scientific">Desulfuromusa kysingii</name>
    <dbReference type="NCBI Taxonomy" id="37625"/>
    <lineage>
        <taxon>Bacteria</taxon>
        <taxon>Pseudomonadati</taxon>
        <taxon>Thermodesulfobacteriota</taxon>
        <taxon>Desulfuromonadia</taxon>
        <taxon>Desulfuromonadales</taxon>
        <taxon>Geopsychrobacteraceae</taxon>
        <taxon>Desulfuromusa</taxon>
    </lineage>
</organism>
<dbReference type="Pfam" id="PF02518">
    <property type="entry name" value="HATPase_c"/>
    <property type="match status" value="1"/>
</dbReference>
<keyword evidence="10" id="KW-0812">Transmembrane</keyword>
<dbReference type="PROSITE" id="PS50112">
    <property type="entry name" value="PAS"/>
    <property type="match status" value="1"/>
</dbReference>
<evidence type="ECO:0000256" key="7">
    <source>
        <dbReference type="ARBA" id="ARBA00022777"/>
    </source>
</evidence>
<feature type="transmembrane region" description="Helical" evidence="10">
    <location>
        <begin position="174"/>
        <end position="194"/>
    </location>
</feature>
<dbReference type="InterPro" id="IPR005467">
    <property type="entry name" value="His_kinase_dom"/>
</dbReference>
<dbReference type="PRINTS" id="PR00344">
    <property type="entry name" value="BCTRLSENSOR"/>
</dbReference>
<evidence type="ECO:0000313" key="14">
    <source>
        <dbReference type="EMBL" id="SDZ77140.1"/>
    </source>
</evidence>
<keyword evidence="6" id="KW-0547">Nucleotide-binding</keyword>
<dbReference type="SUPFAM" id="SSF55874">
    <property type="entry name" value="ATPase domain of HSP90 chaperone/DNA topoisomerase II/histidine kinase"/>
    <property type="match status" value="1"/>
</dbReference>
<keyword evidence="7 14" id="KW-0418">Kinase</keyword>
<feature type="domain" description="HAMP" evidence="13">
    <location>
        <begin position="195"/>
        <end position="247"/>
    </location>
</feature>
<evidence type="ECO:0000256" key="5">
    <source>
        <dbReference type="ARBA" id="ARBA00022679"/>
    </source>
</evidence>
<evidence type="ECO:0000256" key="2">
    <source>
        <dbReference type="ARBA" id="ARBA00004370"/>
    </source>
</evidence>
<feature type="domain" description="Histidine kinase" evidence="11">
    <location>
        <begin position="388"/>
        <end position="599"/>
    </location>
</feature>
<dbReference type="CDD" id="cd00075">
    <property type="entry name" value="HATPase"/>
    <property type="match status" value="1"/>
</dbReference>
<dbReference type="Proteomes" id="UP000199409">
    <property type="component" value="Unassembled WGS sequence"/>
</dbReference>
<evidence type="ECO:0000256" key="10">
    <source>
        <dbReference type="SAM" id="Phobius"/>
    </source>
</evidence>
<dbReference type="SUPFAM" id="SSF47384">
    <property type="entry name" value="Homodimeric domain of signal transducing histidine kinase"/>
    <property type="match status" value="1"/>
</dbReference>
<keyword evidence="8" id="KW-0067">ATP-binding</keyword>
<reference evidence="14 15" key="1">
    <citation type="submission" date="2016-10" db="EMBL/GenBank/DDBJ databases">
        <authorList>
            <person name="de Groot N.N."/>
        </authorList>
    </citation>
    <scope>NUCLEOTIDE SEQUENCE [LARGE SCALE GENOMIC DNA]</scope>
    <source>
        <strain evidence="14 15">DSM 7343</strain>
    </source>
</reference>
<dbReference type="InterPro" id="IPR036890">
    <property type="entry name" value="HATPase_C_sf"/>
</dbReference>
<dbReference type="InterPro" id="IPR003594">
    <property type="entry name" value="HATPase_dom"/>
</dbReference>
<name>A0A1H3VQV7_9BACT</name>
<dbReference type="STRING" id="37625.SAMN05660420_00227"/>
<evidence type="ECO:0000259" key="12">
    <source>
        <dbReference type="PROSITE" id="PS50112"/>
    </source>
</evidence>
<dbReference type="SMART" id="SM00387">
    <property type="entry name" value="HATPase_c"/>
    <property type="match status" value="1"/>
</dbReference>
<keyword evidence="5" id="KW-0808">Transferase</keyword>
<dbReference type="AlphaFoldDB" id="A0A1H3VQV7"/>
<dbReference type="Pfam" id="PF13188">
    <property type="entry name" value="PAS_8"/>
    <property type="match status" value="1"/>
</dbReference>
<dbReference type="PROSITE" id="PS50109">
    <property type="entry name" value="HIS_KIN"/>
    <property type="match status" value="1"/>
</dbReference>
<dbReference type="Gene3D" id="3.30.565.10">
    <property type="entry name" value="Histidine kinase-like ATPase, C-terminal domain"/>
    <property type="match status" value="1"/>
</dbReference>
<dbReference type="InterPro" id="IPR036097">
    <property type="entry name" value="HisK_dim/P_sf"/>
</dbReference>
<proteinExistence type="predicted"/>
<dbReference type="OrthoDB" id="9805967at2"/>
<dbReference type="Gene3D" id="6.10.340.10">
    <property type="match status" value="1"/>
</dbReference>
<dbReference type="InterPro" id="IPR000014">
    <property type="entry name" value="PAS"/>
</dbReference>
<dbReference type="GO" id="GO:0005524">
    <property type="term" value="F:ATP binding"/>
    <property type="evidence" value="ECO:0007669"/>
    <property type="project" value="UniProtKB-KW"/>
</dbReference>
<feature type="transmembrane region" description="Helical" evidence="10">
    <location>
        <begin position="6"/>
        <end position="27"/>
    </location>
</feature>
<dbReference type="EMBL" id="FNQN01000001">
    <property type="protein sequence ID" value="SDZ77140.1"/>
    <property type="molecule type" value="Genomic_DNA"/>
</dbReference>
<sequence>MKRQVLWGLLMMLICFLIGGSYIIYAIGDTTSQLERAVTLHHAHDAIRGLQLGIERVQGQLRLQADPRARDLALLQTDVVGIKNKIISCFHCEYSVEALHQLDHIMVLKDDYLGLIHRLQDLAPGDEYQHLVVDILNKGPSFSLAIDSFLKSASEEFPTRSRTLYRDITKVKHLIIFLVIVGPIAILLLTAYFLKRFTGSVGVLVEASNILEKGDLDYRIDHDLKFEFKRLADSFNRMSASLKLKQDELQSAQKLYQALFETAVDGIFILDLAAGHEGVIVSANPAAAAMHGHRVEELPGMNIADFSFDDECAERLQCAMAGQWLEYVTKRKKKGGGRFLAEVHVGLLDLTEEKYALVVSRDITQKKKEEAELQRANQMVLVGEMAAGLAHEIKNPLAGIKVTLEVLADELDLNEEDQDLFVRVINETHRVERLLKGLLNYARPPQLHYEWFDLNKLLDDSIQNISITGKTSSAGKIEFARDLAPQLPSLEADTAQLRQVILNIFLNAIEAMPEGGEVQVSTRARDDEFVEIIIKDNGKGIPEGVLANIFQPFMTTKSKGSGLGLAICKRIIEEHGGTITAHALAGSGTQFTIVLPCKRQRREALS</sequence>
<evidence type="ECO:0000256" key="8">
    <source>
        <dbReference type="ARBA" id="ARBA00022840"/>
    </source>
</evidence>
<keyword evidence="9" id="KW-0902">Two-component regulatory system</keyword>
<dbReference type="PROSITE" id="PS50885">
    <property type="entry name" value="HAMP"/>
    <property type="match status" value="1"/>
</dbReference>
<dbReference type="CDD" id="cd06225">
    <property type="entry name" value="HAMP"/>
    <property type="match status" value="1"/>
</dbReference>
<dbReference type="InterPro" id="IPR003660">
    <property type="entry name" value="HAMP_dom"/>
</dbReference>
<dbReference type="RefSeq" id="WP_092344094.1">
    <property type="nucleotide sequence ID" value="NZ_FNQN01000001.1"/>
</dbReference>
<dbReference type="PANTHER" id="PTHR43065:SF10">
    <property type="entry name" value="PEROXIDE STRESS-ACTIVATED HISTIDINE KINASE MAK3"/>
    <property type="match status" value="1"/>
</dbReference>
<keyword evidence="4" id="KW-0597">Phosphoprotein</keyword>
<dbReference type="SMART" id="SM00304">
    <property type="entry name" value="HAMP"/>
    <property type="match status" value="1"/>
</dbReference>
<evidence type="ECO:0000256" key="1">
    <source>
        <dbReference type="ARBA" id="ARBA00000085"/>
    </source>
</evidence>
<dbReference type="SMART" id="SM00388">
    <property type="entry name" value="HisKA"/>
    <property type="match status" value="1"/>
</dbReference>
<dbReference type="SUPFAM" id="SSF55785">
    <property type="entry name" value="PYP-like sensor domain (PAS domain)"/>
    <property type="match status" value="1"/>
</dbReference>
<accession>A0A1H3VQV7</accession>
<evidence type="ECO:0000259" key="13">
    <source>
        <dbReference type="PROSITE" id="PS50885"/>
    </source>
</evidence>
<evidence type="ECO:0000313" key="15">
    <source>
        <dbReference type="Proteomes" id="UP000199409"/>
    </source>
</evidence>
<dbReference type="PANTHER" id="PTHR43065">
    <property type="entry name" value="SENSOR HISTIDINE KINASE"/>
    <property type="match status" value="1"/>
</dbReference>
<dbReference type="InterPro" id="IPR004358">
    <property type="entry name" value="Sig_transdc_His_kin-like_C"/>
</dbReference>
<comment type="subcellular location">
    <subcellularLocation>
        <location evidence="2">Membrane</location>
    </subcellularLocation>
</comment>
<dbReference type="SMART" id="SM00091">
    <property type="entry name" value="PAS"/>
    <property type="match status" value="1"/>
</dbReference>
<dbReference type="NCBIfam" id="TIGR00229">
    <property type="entry name" value="sensory_box"/>
    <property type="match status" value="1"/>
</dbReference>
<keyword evidence="10" id="KW-1133">Transmembrane helix</keyword>
<evidence type="ECO:0000256" key="3">
    <source>
        <dbReference type="ARBA" id="ARBA00012438"/>
    </source>
</evidence>
<dbReference type="EC" id="2.7.13.3" evidence="3"/>
<comment type="catalytic activity">
    <reaction evidence="1">
        <text>ATP + protein L-histidine = ADP + protein N-phospho-L-histidine.</text>
        <dbReference type="EC" id="2.7.13.3"/>
    </reaction>
</comment>
<evidence type="ECO:0000259" key="11">
    <source>
        <dbReference type="PROSITE" id="PS50109"/>
    </source>
</evidence>